<dbReference type="AlphaFoldDB" id="A0A084VXE1"/>
<dbReference type="VEuPathDB" id="VectorBase:ASIC010366"/>
<name>A0A084VXE1_ANOSI</name>
<gene>
    <name evidence="2" type="ORF">ZHAS_00010366</name>
</gene>
<feature type="compositionally biased region" description="Low complexity" evidence="1">
    <location>
        <begin position="83"/>
        <end position="93"/>
    </location>
</feature>
<feature type="compositionally biased region" description="Polar residues" evidence="1">
    <location>
        <begin position="227"/>
        <end position="237"/>
    </location>
</feature>
<feature type="compositionally biased region" description="Polar residues" evidence="1">
    <location>
        <begin position="134"/>
        <end position="145"/>
    </location>
</feature>
<feature type="compositionally biased region" description="Basic residues" evidence="1">
    <location>
        <begin position="96"/>
        <end position="131"/>
    </location>
</feature>
<dbReference type="EMBL" id="ATLV01018012">
    <property type="status" value="NOT_ANNOTATED_CDS"/>
    <property type="molecule type" value="Genomic_DNA"/>
</dbReference>
<evidence type="ECO:0000313" key="4">
    <source>
        <dbReference type="Proteomes" id="UP000030765"/>
    </source>
</evidence>
<keyword evidence="4" id="KW-1185">Reference proteome</keyword>
<feature type="region of interest" description="Disordered" evidence="1">
    <location>
        <begin position="1"/>
        <end position="247"/>
    </location>
</feature>
<dbReference type="Proteomes" id="UP000030765">
    <property type="component" value="Unassembled WGS sequence"/>
</dbReference>
<feature type="compositionally biased region" description="Basic and acidic residues" evidence="1">
    <location>
        <begin position="238"/>
        <end position="247"/>
    </location>
</feature>
<reference evidence="3" key="2">
    <citation type="submission" date="2020-05" db="UniProtKB">
        <authorList>
            <consortium name="EnsemblMetazoa"/>
        </authorList>
    </citation>
    <scope>IDENTIFICATION</scope>
</reference>
<evidence type="ECO:0000313" key="3">
    <source>
        <dbReference type="EnsemblMetazoa" id="ASIC010366-PA"/>
    </source>
</evidence>
<evidence type="ECO:0000313" key="2">
    <source>
        <dbReference type="EMBL" id="KFB42635.1"/>
    </source>
</evidence>
<evidence type="ECO:0000256" key="1">
    <source>
        <dbReference type="SAM" id="MobiDB-lite"/>
    </source>
</evidence>
<accession>A0A084VXE1</accession>
<dbReference type="EnsemblMetazoa" id="ASIC010366-RA">
    <property type="protein sequence ID" value="ASIC010366-PA"/>
    <property type="gene ID" value="ASIC010366"/>
</dbReference>
<organism evidence="2">
    <name type="scientific">Anopheles sinensis</name>
    <name type="common">Mosquito</name>
    <dbReference type="NCBI Taxonomy" id="74873"/>
    <lineage>
        <taxon>Eukaryota</taxon>
        <taxon>Metazoa</taxon>
        <taxon>Ecdysozoa</taxon>
        <taxon>Arthropoda</taxon>
        <taxon>Hexapoda</taxon>
        <taxon>Insecta</taxon>
        <taxon>Pterygota</taxon>
        <taxon>Neoptera</taxon>
        <taxon>Endopterygota</taxon>
        <taxon>Diptera</taxon>
        <taxon>Nematocera</taxon>
        <taxon>Culicoidea</taxon>
        <taxon>Culicidae</taxon>
        <taxon>Anophelinae</taxon>
        <taxon>Anopheles</taxon>
    </lineage>
</organism>
<reference evidence="2 4" key="1">
    <citation type="journal article" date="2014" name="BMC Genomics">
        <title>Genome sequence of Anopheles sinensis provides insight into genetics basis of mosquito competence for malaria parasites.</title>
        <authorList>
            <person name="Zhou D."/>
            <person name="Zhang D."/>
            <person name="Ding G."/>
            <person name="Shi L."/>
            <person name="Hou Q."/>
            <person name="Ye Y."/>
            <person name="Xu Y."/>
            <person name="Zhou H."/>
            <person name="Xiong C."/>
            <person name="Li S."/>
            <person name="Yu J."/>
            <person name="Hong S."/>
            <person name="Yu X."/>
            <person name="Zou P."/>
            <person name="Chen C."/>
            <person name="Chang X."/>
            <person name="Wang W."/>
            <person name="Lv Y."/>
            <person name="Sun Y."/>
            <person name="Ma L."/>
            <person name="Shen B."/>
            <person name="Zhu C."/>
        </authorList>
    </citation>
    <scope>NUCLEOTIDE SEQUENCE [LARGE SCALE GENOMIC DNA]</scope>
</reference>
<protein>
    <submittedName>
        <fullName evidence="2 3">Uncharacterized protein</fullName>
    </submittedName>
</protein>
<feature type="compositionally biased region" description="Basic and acidic residues" evidence="1">
    <location>
        <begin position="57"/>
        <end position="74"/>
    </location>
</feature>
<proteinExistence type="predicted"/>
<sequence length="247" mass="27537">MSCAGLWRHSSWSGTRSAPAWQGSARRKQSERSRSWQRYVMLRGSLRGELPMTGGTRRGERPVEERVEAERERLNPTQPTSPVTAARRAAVALRVREHRARNPRAGNRRPGIRRSRTRSRSRSRSRRRSRSRSLTVDTDGGSTVTAAPRLDPVGRTRARRRPWSGDVTGSRRSRSPFSGTVDASAGGSQPGVPLASRGRRPRRSQSRTTDGRSDRTPNRPFRGRSLGRTTAQPPSANEESRKPALSS</sequence>
<dbReference type="EMBL" id="KE525207">
    <property type="protein sequence ID" value="KFB42635.1"/>
    <property type="molecule type" value="Genomic_DNA"/>
</dbReference>